<dbReference type="PROSITE" id="PS50977">
    <property type="entry name" value="HTH_TETR_2"/>
    <property type="match status" value="1"/>
</dbReference>
<keyword evidence="1 2" id="KW-0238">DNA-binding</keyword>
<sequence>MPTAREALLNAALAALGGLPWSAVRMVDVASAAGVSRQTLYNEFGSKEGLARALVRREADAYLYGVERALRTGPDAVGRLLSVAEWTVGEAAGRPLLRALLTGCWGDRLPAPRPAPVRSRVLAGAPEQRRADAGTPAPGELLAAVRERSRAVLTRDGDDPGEEVCELAVRLALSYVIAPDAPGLDVLLRHALSATTPTAGDR</sequence>
<dbReference type="InterPro" id="IPR001647">
    <property type="entry name" value="HTH_TetR"/>
</dbReference>
<protein>
    <submittedName>
        <fullName evidence="4">TetR/AcrR family transcriptional regulator</fullName>
    </submittedName>
</protein>
<dbReference type="RefSeq" id="WP_344366386.1">
    <property type="nucleotide sequence ID" value="NZ_BAAASR010000041.1"/>
</dbReference>
<dbReference type="Pfam" id="PF00440">
    <property type="entry name" value="TetR_N"/>
    <property type="match status" value="1"/>
</dbReference>
<proteinExistence type="predicted"/>
<name>A0ABP6AJ77_9ACTN</name>
<dbReference type="InterPro" id="IPR009057">
    <property type="entry name" value="Homeodomain-like_sf"/>
</dbReference>
<feature type="domain" description="HTH tetR-type" evidence="3">
    <location>
        <begin position="2"/>
        <end position="62"/>
    </location>
</feature>
<dbReference type="SUPFAM" id="SSF46689">
    <property type="entry name" value="Homeodomain-like"/>
    <property type="match status" value="1"/>
</dbReference>
<gene>
    <name evidence="4" type="ORF">GCM10010393_56150</name>
</gene>
<reference evidence="5" key="1">
    <citation type="journal article" date="2019" name="Int. J. Syst. Evol. Microbiol.">
        <title>The Global Catalogue of Microorganisms (GCM) 10K type strain sequencing project: providing services to taxonomists for standard genome sequencing and annotation.</title>
        <authorList>
            <consortium name="The Broad Institute Genomics Platform"/>
            <consortium name="The Broad Institute Genome Sequencing Center for Infectious Disease"/>
            <person name="Wu L."/>
            <person name="Ma J."/>
        </authorList>
    </citation>
    <scope>NUCLEOTIDE SEQUENCE [LARGE SCALE GENOMIC DNA]</scope>
    <source>
        <strain evidence="5">JCM 5062</strain>
    </source>
</reference>
<evidence type="ECO:0000259" key="3">
    <source>
        <dbReference type="PROSITE" id="PS50977"/>
    </source>
</evidence>
<comment type="caution">
    <text evidence="4">The sequence shown here is derived from an EMBL/GenBank/DDBJ whole genome shotgun (WGS) entry which is preliminary data.</text>
</comment>
<evidence type="ECO:0000313" key="4">
    <source>
        <dbReference type="EMBL" id="GAA2515818.1"/>
    </source>
</evidence>
<accession>A0ABP6AJ77</accession>
<dbReference type="Proteomes" id="UP001499942">
    <property type="component" value="Unassembled WGS sequence"/>
</dbReference>
<dbReference type="EMBL" id="BAAASR010000041">
    <property type="protein sequence ID" value="GAA2515818.1"/>
    <property type="molecule type" value="Genomic_DNA"/>
</dbReference>
<organism evidence="4 5">
    <name type="scientific">Streptomyces gobitricini</name>
    <dbReference type="NCBI Taxonomy" id="68211"/>
    <lineage>
        <taxon>Bacteria</taxon>
        <taxon>Bacillati</taxon>
        <taxon>Actinomycetota</taxon>
        <taxon>Actinomycetes</taxon>
        <taxon>Kitasatosporales</taxon>
        <taxon>Streptomycetaceae</taxon>
        <taxon>Streptomyces</taxon>
    </lineage>
</organism>
<dbReference type="InterPro" id="IPR050109">
    <property type="entry name" value="HTH-type_TetR-like_transc_reg"/>
</dbReference>
<evidence type="ECO:0000256" key="2">
    <source>
        <dbReference type="PROSITE-ProRule" id="PRU00335"/>
    </source>
</evidence>
<dbReference type="PANTHER" id="PTHR30055">
    <property type="entry name" value="HTH-TYPE TRANSCRIPTIONAL REGULATOR RUTR"/>
    <property type="match status" value="1"/>
</dbReference>
<dbReference type="Gene3D" id="1.10.357.10">
    <property type="entry name" value="Tetracycline Repressor, domain 2"/>
    <property type="match status" value="1"/>
</dbReference>
<dbReference type="PANTHER" id="PTHR30055:SF146">
    <property type="entry name" value="HTH-TYPE TRANSCRIPTIONAL DUAL REGULATOR CECR"/>
    <property type="match status" value="1"/>
</dbReference>
<keyword evidence="5" id="KW-1185">Reference proteome</keyword>
<evidence type="ECO:0000313" key="5">
    <source>
        <dbReference type="Proteomes" id="UP001499942"/>
    </source>
</evidence>
<evidence type="ECO:0000256" key="1">
    <source>
        <dbReference type="ARBA" id="ARBA00023125"/>
    </source>
</evidence>
<feature type="DNA-binding region" description="H-T-H motif" evidence="2">
    <location>
        <begin position="25"/>
        <end position="44"/>
    </location>
</feature>